<dbReference type="Pfam" id="PF11975">
    <property type="entry name" value="Glyco_hydro_4C"/>
    <property type="match status" value="1"/>
</dbReference>
<evidence type="ECO:0000256" key="7">
    <source>
        <dbReference type="PIRSR" id="PIRSR601088-2"/>
    </source>
</evidence>
<dbReference type="InterPro" id="IPR022616">
    <property type="entry name" value="Glyco_hydro_4_C"/>
</dbReference>
<comment type="cofactor">
    <cofactor evidence="10">
        <name>NAD(+)</name>
        <dbReference type="ChEBI" id="CHEBI:57540"/>
    </cofactor>
    <text evidence="10">Binds 1 NAD(+) per subunit.</text>
</comment>
<dbReference type="SUPFAM" id="SSF51735">
    <property type="entry name" value="NAD(P)-binding Rossmann-fold domains"/>
    <property type="match status" value="1"/>
</dbReference>
<accession>A0A968GDY2</accession>
<organism evidence="12 13">
    <name type="scientific">Entomospira nematocerorum</name>
    <dbReference type="NCBI Taxonomy" id="2719987"/>
    <lineage>
        <taxon>Bacteria</taxon>
        <taxon>Pseudomonadati</taxon>
        <taxon>Spirochaetota</taxon>
        <taxon>Spirochaetia</taxon>
        <taxon>Spirochaetales</taxon>
        <taxon>Spirochaetaceae</taxon>
        <taxon>Entomospira</taxon>
    </lineage>
</organism>
<evidence type="ECO:0000256" key="5">
    <source>
        <dbReference type="ARBA" id="ARBA00023211"/>
    </source>
</evidence>
<dbReference type="InterPro" id="IPR019802">
    <property type="entry name" value="GlycHydrolase_4_CS"/>
</dbReference>
<dbReference type="Proteomes" id="UP000752013">
    <property type="component" value="Unassembled WGS sequence"/>
</dbReference>
<feature type="site" description="Increases basicity of active site Tyr" evidence="9">
    <location>
        <position position="112"/>
    </location>
</feature>
<evidence type="ECO:0000313" key="13">
    <source>
        <dbReference type="Proteomes" id="UP000752013"/>
    </source>
</evidence>
<keyword evidence="2 8" id="KW-0479">Metal-binding</keyword>
<dbReference type="InterPro" id="IPR015955">
    <property type="entry name" value="Lactate_DH/Glyco_Ohase_4_C"/>
</dbReference>
<dbReference type="GO" id="GO:0005975">
    <property type="term" value="P:carbohydrate metabolic process"/>
    <property type="evidence" value="ECO:0007669"/>
    <property type="project" value="InterPro"/>
</dbReference>
<dbReference type="Pfam" id="PF02056">
    <property type="entry name" value="Glyco_hydro_4"/>
    <property type="match status" value="1"/>
</dbReference>
<keyword evidence="8" id="KW-0533">Nickel</keyword>
<dbReference type="Gene3D" id="3.40.50.720">
    <property type="entry name" value="NAD(P)-binding Rossmann-like Domain"/>
    <property type="match status" value="1"/>
</dbReference>
<dbReference type="SUPFAM" id="SSF56327">
    <property type="entry name" value="LDH C-terminal domain-like"/>
    <property type="match status" value="1"/>
</dbReference>
<dbReference type="EMBL" id="JAATLK010000001">
    <property type="protein sequence ID" value="NIZ47292.1"/>
    <property type="molecule type" value="Genomic_DNA"/>
</dbReference>
<keyword evidence="4 10" id="KW-0520">NAD</keyword>
<evidence type="ECO:0000256" key="9">
    <source>
        <dbReference type="PIRSR" id="PIRSR601088-4"/>
    </source>
</evidence>
<keyword evidence="3 10" id="KW-0378">Hydrolase</keyword>
<feature type="binding site" evidence="8">
    <location>
        <position position="171"/>
    </location>
    <ligand>
        <name>Mn(2+)</name>
        <dbReference type="ChEBI" id="CHEBI:29035"/>
    </ligand>
</feature>
<dbReference type="GO" id="GO:0046872">
    <property type="term" value="F:metal ion binding"/>
    <property type="evidence" value="ECO:0007669"/>
    <property type="project" value="UniProtKB-KW"/>
</dbReference>
<keyword evidence="6 10" id="KW-0326">Glycosidase</keyword>
<gene>
    <name evidence="12" type="ORF">HCT46_05110</name>
</gene>
<evidence type="ECO:0000256" key="10">
    <source>
        <dbReference type="RuleBase" id="RU361152"/>
    </source>
</evidence>
<evidence type="ECO:0000256" key="1">
    <source>
        <dbReference type="ARBA" id="ARBA00010141"/>
    </source>
</evidence>
<keyword evidence="5 8" id="KW-0464">Manganese</keyword>
<evidence type="ECO:0000259" key="11">
    <source>
        <dbReference type="Pfam" id="PF11975"/>
    </source>
</evidence>
<evidence type="ECO:0000256" key="6">
    <source>
        <dbReference type="ARBA" id="ARBA00023295"/>
    </source>
</evidence>
<comment type="caution">
    <text evidence="12">The sequence shown here is derived from an EMBL/GenBank/DDBJ whole genome shotgun (WGS) entry which is preliminary data.</text>
</comment>
<dbReference type="InterPro" id="IPR036291">
    <property type="entry name" value="NAD(P)-bd_dom_sf"/>
</dbReference>
<dbReference type="PRINTS" id="PR00732">
    <property type="entry name" value="GLHYDRLASE4"/>
</dbReference>
<comment type="similarity">
    <text evidence="1 10">Belongs to the glycosyl hydrolase 4 family.</text>
</comment>
<feature type="domain" description="Glycosyl hydrolase family 4 C-terminal" evidence="11">
    <location>
        <begin position="194"/>
        <end position="410"/>
    </location>
</feature>
<sequence>MSKSLKVVTIGGGSSYTPEIVEGFIKRHKSIPIKELWLVDIEEGYEKLMIVGNLAKRMVKKAGINMDIHLTINRKEALKDADFVTTQLRVGLLDARIKDERIPLSHGMLGQETNGFGGFMKALRTIPVILDIAKEMEQLCPNAWLINFSNPSGMVTEAVQRFSRIKCIGLCNVPINMTKSVAELLGHEQFLLHFIGMNHYVWAKHLYYDGKDILQEMLPKILEQESERAVVKNIRPISWNKDFIISTGMMPCPYHRYYYMHDDILQEELEDFSRGKTRAETVKSVEAKLFELYKDMNLDKKPKELEERGGAYYSDTACDLIKAIYTDSREIMVVNVRNNNTIASLPDDAVIETSAVITRAGAIPLSISSLPDVAQSELLQLKTFERLTIEAAITGDYNTALRALTHNPLVKHGKITQIVFDELLEAHKDYLDKWNKLD</sequence>
<evidence type="ECO:0000256" key="2">
    <source>
        <dbReference type="ARBA" id="ARBA00022723"/>
    </source>
</evidence>
<name>A0A968GDY2_9SPIO</name>
<evidence type="ECO:0000313" key="12">
    <source>
        <dbReference type="EMBL" id="NIZ47292.1"/>
    </source>
</evidence>
<feature type="binding site" evidence="7">
    <location>
        <position position="150"/>
    </location>
    <ligand>
        <name>substrate</name>
    </ligand>
</feature>
<feature type="binding site" evidence="8">
    <location>
        <position position="199"/>
    </location>
    <ligand>
        <name>Mn(2+)</name>
        <dbReference type="ChEBI" id="CHEBI:29035"/>
    </ligand>
</feature>
<protein>
    <submittedName>
        <fullName evidence="12">6-phospho-beta-glucosidase</fullName>
    </submittedName>
</protein>
<keyword evidence="8" id="KW-0170">Cobalt</keyword>
<proteinExistence type="inferred from homology"/>
<evidence type="ECO:0000256" key="3">
    <source>
        <dbReference type="ARBA" id="ARBA00022801"/>
    </source>
</evidence>
<dbReference type="InterPro" id="IPR001088">
    <property type="entry name" value="Glyco_hydro_4"/>
</dbReference>
<dbReference type="CDD" id="cd05296">
    <property type="entry name" value="GH4_P_beta_glucosidase"/>
    <property type="match status" value="1"/>
</dbReference>
<dbReference type="PANTHER" id="PTHR32092:SF5">
    <property type="entry name" value="6-PHOSPHO-BETA-GLUCOSIDASE"/>
    <property type="match status" value="1"/>
</dbReference>
<dbReference type="Gene3D" id="3.90.110.10">
    <property type="entry name" value="Lactate dehydrogenase/glycoside hydrolase, family 4, C-terminal"/>
    <property type="match status" value="1"/>
</dbReference>
<keyword evidence="8" id="KW-0408">Iron</keyword>
<dbReference type="PANTHER" id="PTHR32092">
    <property type="entry name" value="6-PHOSPHO-BETA-GLUCOSIDASE-RELATED"/>
    <property type="match status" value="1"/>
</dbReference>
<dbReference type="PROSITE" id="PS01324">
    <property type="entry name" value="GLYCOSYL_HYDROL_F4"/>
    <property type="match status" value="1"/>
</dbReference>
<dbReference type="AlphaFoldDB" id="A0A968GDY2"/>
<dbReference type="GO" id="GO:0004553">
    <property type="term" value="F:hydrolase activity, hydrolyzing O-glycosyl compounds"/>
    <property type="evidence" value="ECO:0007669"/>
    <property type="project" value="InterPro"/>
</dbReference>
<evidence type="ECO:0000256" key="4">
    <source>
        <dbReference type="ARBA" id="ARBA00023027"/>
    </source>
</evidence>
<reference evidence="12" key="1">
    <citation type="submission" date="2020-03" db="EMBL/GenBank/DDBJ databases">
        <title>Spirochaetal bacteria isolated from arthropods constitute a novel genus Entomospira genus novum within the order Spirochaetales.</title>
        <authorList>
            <person name="Grana-Miraglia L."/>
            <person name="Sikutova S."/>
            <person name="Fingerle V."/>
            <person name="Sing A."/>
            <person name="Castillo-Ramirez S."/>
            <person name="Margos G."/>
            <person name="Rudolf I."/>
        </authorList>
    </citation>
    <scope>NUCLEOTIDE SEQUENCE</scope>
    <source>
        <strain evidence="12">BR208</strain>
    </source>
</reference>
<dbReference type="GO" id="GO:0016616">
    <property type="term" value="F:oxidoreductase activity, acting on the CH-OH group of donors, NAD or NADP as acceptor"/>
    <property type="evidence" value="ECO:0007669"/>
    <property type="project" value="InterPro"/>
</dbReference>
<dbReference type="RefSeq" id="WP_167703701.1">
    <property type="nucleotide sequence ID" value="NZ_CP118168.1"/>
</dbReference>
<evidence type="ECO:0000256" key="8">
    <source>
        <dbReference type="PIRSR" id="PIRSR601088-3"/>
    </source>
</evidence>
<feature type="binding site" evidence="7">
    <location>
        <position position="96"/>
    </location>
    <ligand>
        <name>substrate</name>
    </ligand>
</feature>
<keyword evidence="13" id="KW-1185">Reference proteome</keyword>